<dbReference type="EMBL" id="CM023485">
    <property type="protein sequence ID" value="KAH6929729.1"/>
    <property type="molecule type" value="Genomic_DNA"/>
</dbReference>
<organism evidence="1 2">
    <name type="scientific">Hyalomma asiaticum</name>
    <name type="common">Tick</name>
    <dbReference type="NCBI Taxonomy" id="266040"/>
    <lineage>
        <taxon>Eukaryota</taxon>
        <taxon>Metazoa</taxon>
        <taxon>Ecdysozoa</taxon>
        <taxon>Arthropoda</taxon>
        <taxon>Chelicerata</taxon>
        <taxon>Arachnida</taxon>
        <taxon>Acari</taxon>
        <taxon>Parasitiformes</taxon>
        <taxon>Ixodida</taxon>
        <taxon>Ixodoidea</taxon>
        <taxon>Ixodidae</taxon>
        <taxon>Hyalomminae</taxon>
        <taxon>Hyalomma</taxon>
    </lineage>
</organism>
<reference evidence="1" key="1">
    <citation type="submission" date="2020-05" db="EMBL/GenBank/DDBJ databases">
        <title>Large-scale comparative analyses of tick genomes elucidate their genetic diversity and vector capacities.</title>
        <authorList>
            <person name="Jia N."/>
            <person name="Wang J."/>
            <person name="Shi W."/>
            <person name="Du L."/>
            <person name="Sun Y."/>
            <person name="Zhan W."/>
            <person name="Jiang J."/>
            <person name="Wang Q."/>
            <person name="Zhang B."/>
            <person name="Ji P."/>
            <person name="Sakyi L.B."/>
            <person name="Cui X."/>
            <person name="Yuan T."/>
            <person name="Jiang B."/>
            <person name="Yang W."/>
            <person name="Lam T.T.-Y."/>
            <person name="Chang Q."/>
            <person name="Ding S."/>
            <person name="Wang X."/>
            <person name="Zhu J."/>
            <person name="Ruan X."/>
            <person name="Zhao L."/>
            <person name="Wei J."/>
            <person name="Que T."/>
            <person name="Du C."/>
            <person name="Cheng J."/>
            <person name="Dai P."/>
            <person name="Han X."/>
            <person name="Huang E."/>
            <person name="Gao Y."/>
            <person name="Liu J."/>
            <person name="Shao H."/>
            <person name="Ye R."/>
            <person name="Li L."/>
            <person name="Wei W."/>
            <person name="Wang X."/>
            <person name="Wang C."/>
            <person name="Yang T."/>
            <person name="Huo Q."/>
            <person name="Li W."/>
            <person name="Guo W."/>
            <person name="Chen H."/>
            <person name="Zhou L."/>
            <person name="Ni X."/>
            <person name="Tian J."/>
            <person name="Zhou Y."/>
            <person name="Sheng Y."/>
            <person name="Liu T."/>
            <person name="Pan Y."/>
            <person name="Xia L."/>
            <person name="Li J."/>
            <person name="Zhao F."/>
            <person name="Cao W."/>
        </authorList>
    </citation>
    <scope>NUCLEOTIDE SEQUENCE</scope>
    <source>
        <strain evidence="1">Hyas-2018</strain>
    </source>
</reference>
<keyword evidence="2" id="KW-1185">Reference proteome</keyword>
<accession>A0ACB7S747</accession>
<protein>
    <submittedName>
        <fullName evidence="1">Uncharacterized protein</fullName>
    </submittedName>
</protein>
<evidence type="ECO:0000313" key="2">
    <source>
        <dbReference type="Proteomes" id="UP000821845"/>
    </source>
</evidence>
<comment type="caution">
    <text evidence="1">The sequence shown here is derived from an EMBL/GenBank/DDBJ whole genome shotgun (WGS) entry which is preliminary data.</text>
</comment>
<evidence type="ECO:0000313" key="1">
    <source>
        <dbReference type="EMBL" id="KAH6929729.1"/>
    </source>
</evidence>
<proteinExistence type="predicted"/>
<dbReference type="Proteomes" id="UP000821845">
    <property type="component" value="Chromosome 5"/>
</dbReference>
<gene>
    <name evidence="1" type="ORF">HPB50_005327</name>
</gene>
<name>A0ACB7S747_HYAAI</name>
<sequence length="550" mass="60754">MEALMLVNTVPSFTGDGTGSTIEDFLRILEQVGRLGGWSDTELIGIGRCKMAGAAFDFAWRDENVAAAVTYSEFKTSALKRFDTEPMSSKVEKFWNAKQNAGEEVRSFAERLRIFGKATLGIVSGEDPAKTQLRREILEEELLSRFTAGLRDPVRRYVLSHEPRTFKEAVEVAAREEQIDKLCARSIHHGRDNAEERELHNRLDRLEKLIERSLGLPEYERDTGINVRRQCSTAPPPRCCDCGLFGHTARECDRRQLDPRNESPDCQPTDIKSVEEAVAGRSEKSSVAGHGEEKALVTTVDICGEDVALEPVSDELEVSVMQWQVEMLVDDEYGGENGDEVSSSCETPQMSTPREKSSERDEVGEKLLEVMSESVAEIAPCEDEVDLGSPEAAREEIPPGLRESGDSLVSERETSMVKCTQETRTLAGNERRKRCSARKSFTCSRNESIDNPHGPTAQTPDYLATASLAYGLQLPGSVRTPPLYGRGAAERLLFVPSMRPARMDIPSNSAAPGLISAPSVDGHLRRSRGKKRCLLMVKEEDVESQGCGPA</sequence>